<dbReference type="Pfam" id="PF12697">
    <property type="entry name" value="Abhydrolase_6"/>
    <property type="match status" value="1"/>
</dbReference>
<evidence type="ECO:0000313" key="3">
    <source>
        <dbReference type="Proteomes" id="UP000235916"/>
    </source>
</evidence>
<dbReference type="OrthoDB" id="5729753at2"/>
<evidence type="ECO:0000259" key="1">
    <source>
        <dbReference type="Pfam" id="PF12697"/>
    </source>
</evidence>
<comment type="caution">
    <text evidence="2">The sequence shown here is derived from an EMBL/GenBank/DDBJ whole genome shotgun (WGS) entry which is preliminary data.</text>
</comment>
<accession>A0A2N8KST4</accession>
<dbReference type="SUPFAM" id="SSF53474">
    <property type="entry name" value="alpha/beta-Hydrolases"/>
    <property type="match status" value="1"/>
</dbReference>
<organism evidence="2 3">
    <name type="scientific">Kinneretia aquatilis</name>
    <dbReference type="NCBI Taxonomy" id="2070761"/>
    <lineage>
        <taxon>Bacteria</taxon>
        <taxon>Pseudomonadati</taxon>
        <taxon>Pseudomonadota</taxon>
        <taxon>Betaproteobacteria</taxon>
        <taxon>Burkholderiales</taxon>
        <taxon>Sphaerotilaceae</taxon>
        <taxon>Roseateles</taxon>
    </lineage>
</organism>
<gene>
    <name evidence="2" type="ORF">C1O66_22830</name>
</gene>
<protein>
    <submittedName>
        <fullName evidence="2">Alpha/beta hydrolase</fullName>
    </submittedName>
</protein>
<sequence>MNRTLVFSHANGFGAACYRLHFEAWRRAGWQVHALPQIGHNPAYPVSSNWPHLRDELIDFIRTEVKPSGPVSLVGHSLGGMLSLLVACQQPELVQSLVMLDSPVVSGWRAQSVRVAKATRLIHRVSPGKVSSQRRYEWPDREAVMSHFASKHKFARWDPRVLQDYVDGGFEEQDGRRRLRFRREIETRIYDTLPHHLPSLLRRHPLRCPVAFVAGTQSEELRQAGAAASKALAGPHFVWMEGSHLFPFERPDDTASLVLQLLEAMQLSTPSPD</sequence>
<dbReference type="AlphaFoldDB" id="A0A2N8KST4"/>
<dbReference type="Proteomes" id="UP000235916">
    <property type="component" value="Unassembled WGS sequence"/>
</dbReference>
<dbReference type="InterPro" id="IPR029058">
    <property type="entry name" value="AB_hydrolase_fold"/>
</dbReference>
<proteinExistence type="predicted"/>
<reference evidence="2 3" key="1">
    <citation type="submission" date="2018-01" db="EMBL/GenBank/DDBJ databases">
        <title>Draft genome sequence of Paucibacter aquatile CR182 isolated from freshwater of the Nakdong River.</title>
        <authorList>
            <person name="Choi A."/>
            <person name="Chung E.J."/>
        </authorList>
    </citation>
    <scope>NUCLEOTIDE SEQUENCE [LARGE SCALE GENOMIC DNA]</scope>
    <source>
        <strain evidence="2 3">CR182</strain>
    </source>
</reference>
<keyword evidence="3" id="KW-1185">Reference proteome</keyword>
<dbReference type="InterPro" id="IPR000073">
    <property type="entry name" value="AB_hydrolase_1"/>
</dbReference>
<keyword evidence="2" id="KW-0378">Hydrolase</keyword>
<evidence type="ECO:0000313" key="2">
    <source>
        <dbReference type="EMBL" id="PND36515.1"/>
    </source>
</evidence>
<dbReference type="EMBL" id="POSP01000004">
    <property type="protein sequence ID" value="PND36515.1"/>
    <property type="molecule type" value="Genomic_DNA"/>
</dbReference>
<name>A0A2N8KST4_9BURK</name>
<dbReference type="PANTHER" id="PTHR42886:SF29">
    <property type="entry name" value="PUMMELIG, ISOFORM A"/>
    <property type="match status" value="1"/>
</dbReference>
<dbReference type="Gene3D" id="3.40.50.1820">
    <property type="entry name" value="alpha/beta hydrolase"/>
    <property type="match status" value="1"/>
</dbReference>
<dbReference type="RefSeq" id="WP_102770288.1">
    <property type="nucleotide sequence ID" value="NZ_POSP01000004.1"/>
</dbReference>
<dbReference type="GO" id="GO:0016787">
    <property type="term" value="F:hydrolase activity"/>
    <property type="evidence" value="ECO:0007669"/>
    <property type="project" value="UniProtKB-KW"/>
</dbReference>
<dbReference type="PROSITE" id="PS51257">
    <property type="entry name" value="PROKAR_LIPOPROTEIN"/>
    <property type="match status" value="1"/>
</dbReference>
<dbReference type="PANTHER" id="PTHR42886">
    <property type="entry name" value="RE40534P-RELATED"/>
    <property type="match status" value="1"/>
</dbReference>
<feature type="domain" description="AB hydrolase-1" evidence="1">
    <location>
        <begin position="5"/>
        <end position="256"/>
    </location>
</feature>